<dbReference type="EMBL" id="MCGO01000004">
    <property type="protein sequence ID" value="ORY51821.1"/>
    <property type="molecule type" value="Genomic_DNA"/>
</dbReference>
<comment type="similarity">
    <text evidence="5">Belongs to the TRAFAC class myosin-kinesin ATPase superfamily. Kinesin family.</text>
</comment>
<dbReference type="GO" id="GO:0008017">
    <property type="term" value="F:microtubule binding"/>
    <property type="evidence" value="ECO:0007669"/>
    <property type="project" value="InterPro"/>
</dbReference>
<dbReference type="GO" id="GO:0003777">
    <property type="term" value="F:microtubule motor activity"/>
    <property type="evidence" value="ECO:0007669"/>
    <property type="project" value="InterPro"/>
</dbReference>
<dbReference type="OrthoDB" id="123929at2759"/>
<dbReference type="GO" id="GO:0005871">
    <property type="term" value="C:kinesin complex"/>
    <property type="evidence" value="ECO:0007669"/>
    <property type="project" value="TreeGrafter"/>
</dbReference>
<dbReference type="InterPro" id="IPR027640">
    <property type="entry name" value="Kinesin-like_fam"/>
</dbReference>
<keyword evidence="6" id="KW-0175">Coiled coil</keyword>
<evidence type="ECO:0000256" key="6">
    <source>
        <dbReference type="SAM" id="Coils"/>
    </source>
</evidence>
<dbReference type="GO" id="GO:0007018">
    <property type="term" value="P:microtubule-based movement"/>
    <property type="evidence" value="ECO:0007669"/>
    <property type="project" value="InterPro"/>
</dbReference>
<evidence type="ECO:0000256" key="7">
    <source>
        <dbReference type="SAM" id="MobiDB-lite"/>
    </source>
</evidence>
<dbReference type="InterPro" id="IPR036961">
    <property type="entry name" value="Kinesin_motor_dom_sf"/>
</dbReference>
<feature type="compositionally biased region" description="Pro residues" evidence="7">
    <location>
        <begin position="72"/>
        <end position="81"/>
    </location>
</feature>
<dbReference type="Pfam" id="PF00225">
    <property type="entry name" value="Kinesin"/>
    <property type="match status" value="1"/>
</dbReference>
<keyword evidence="1" id="KW-0493">Microtubule</keyword>
<keyword evidence="2 5" id="KW-0547">Nucleotide-binding</keyword>
<reference evidence="9 10" key="1">
    <citation type="submission" date="2016-07" db="EMBL/GenBank/DDBJ databases">
        <title>Pervasive Adenine N6-methylation of Active Genes in Fungi.</title>
        <authorList>
            <consortium name="DOE Joint Genome Institute"/>
            <person name="Mondo S.J."/>
            <person name="Dannebaum R.O."/>
            <person name="Kuo R.C."/>
            <person name="Labutti K."/>
            <person name="Haridas S."/>
            <person name="Kuo A."/>
            <person name="Salamov A."/>
            <person name="Ahrendt S.R."/>
            <person name="Lipzen A."/>
            <person name="Sullivan W."/>
            <person name="Andreopoulos W.B."/>
            <person name="Clum A."/>
            <person name="Lindquist E."/>
            <person name="Daum C."/>
            <person name="Ramamoorthy G.K."/>
            <person name="Gryganskyi A."/>
            <person name="Culley D."/>
            <person name="Magnuson J.K."/>
            <person name="James T.Y."/>
            <person name="O'Malley M.A."/>
            <person name="Stajich J.E."/>
            <person name="Spatafora J.W."/>
            <person name="Visel A."/>
            <person name="Grigoriev I.V."/>
        </authorList>
    </citation>
    <scope>NUCLEOTIDE SEQUENCE [LARGE SCALE GENOMIC DNA]</scope>
    <source>
        <strain evidence="9 10">JEL800</strain>
    </source>
</reference>
<feature type="coiled-coil region" evidence="6">
    <location>
        <begin position="527"/>
        <end position="664"/>
    </location>
</feature>
<keyword evidence="4 5" id="KW-0505">Motor protein</keyword>
<accession>A0A1Y2CXR0</accession>
<keyword evidence="10" id="KW-1185">Reference proteome</keyword>
<evidence type="ECO:0000313" key="10">
    <source>
        <dbReference type="Proteomes" id="UP000193642"/>
    </source>
</evidence>
<evidence type="ECO:0000256" key="5">
    <source>
        <dbReference type="PROSITE-ProRule" id="PRU00283"/>
    </source>
</evidence>
<evidence type="ECO:0000256" key="4">
    <source>
        <dbReference type="ARBA" id="ARBA00023175"/>
    </source>
</evidence>
<dbReference type="Gene3D" id="3.40.850.10">
    <property type="entry name" value="Kinesin motor domain"/>
    <property type="match status" value="1"/>
</dbReference>
<evidence type="ECO:0000256" key="3">
    <source>
        <dbReference type="ARBA" id="ARBA00022840"/>
    </source>
</evidence>
<comment type="caution">
    <text evidence="9">The sequence shown here is derived from an EMBL/GenBank/DDBJ whole genome shotgun (WGS) entry which is preliminary data.</text>
</comment>
<keyword evidence="3 5" id="KW-0067">ATP-binding</keyword>
<dbReference type="Proteomes" id="UP000193642">
    <property type="component" value="Unassembled WGS sequence"/>
</dbReference>
<dbReference type="InterPro" id="IPR001752">
    <property type="entry name" value="Kinesin_motor_dom"/>
</dbReference>
<feature type="compositionally biased region" description="Acidic residues" evidence="7">
    <location>
        <begin position="88"/>
        <end position="98"/>
    </location>
</feature>
<dbReference type="SMART" id="SM00129">
    <property type="entry name" value="KISc"/>
    <property type="match status" value="1"/>
</dbReference>
<evidence type="ECO:0000256" key="1">
    <source>
        <dbReference type="ARBA" id="ARBA00022701"/>
    </source>
</evidence>
<name>A0A1Y2CXR0_9FUNG</name>
<dbReference type="STRING" id="329046.A0A1Y2CXR0"/>
<proteinExistence type="inferred from homology"/>
<evidence type="ECO:0000313" key="9">
    <source>
        <dbReference type="EMBL" id="ORY51821.1"/>
    </source>
</evidence>
<dbReference type="GO" id="GO:0005634">
    <property type="term" value="C:nucleus"/>
    <property type="evidence" value="ECO:0007669"/>
    <property type="project" value="TreeGrafter"/>
</dbReference>
<dbReference type="PROSITE" id="PS50067">
    <property type="entry name" value="KINESIN_MOTOR_2"/>
    <property type="match status" value="1"/>
</dbReference>
<gene>
    <name evidence="9" type="ORF">BCR33DRAFT_396816</name>
</gene>
<organism evidence="9 10">
    <name type="scientific">Rhizoclosmatium globosum</name>
    <dbReference type="NCBI Taxonomy" id="329046"/>
    <lineage>
        <taxon>Eukaryota</taxon>
        <taxon>Fungi</taxon>
        <taxon>Fungi incertae sedis</taxon>
        <taxon>Chytridiomycota</taxon>
        <taxon>Chytridiomycota incertae sedis</taxon>
        <taxon>Chytridiomycetes</taxon>
        <taxon>Chytridiales</taxon>
        <taxon>Chytriomycetaceae</taxon>
        <taxon>Rhizoclosmatium</taxon>
    </lineage>
</organism>
<dbReference type="PRINTS" id="PR00380">
    <property type="entry name" value="KINESINHEAVY"/>
</dbReference>
<feature type="compositionally biased region" description="Low complexity" evidence="7">
    <location>
        <begin position="125"/>
        <end position="135"/>
    </location>
</feature>
<keyword evidence="9" id="KW-0378">Hydrolase</keyword>
<protein>
    <submittedName>
        <fullName evidence="9">p-loop containing nucleoside triphosphate hydrolase protein</fullName>
    </submittedName>
</protein>
<evidence type="ECO:0000259" key="8">
    <source>
        <dbReference type="PROSITE" id="PS50067"/>
    </source>
</evidence>
<dbReference type="SUPFAM" id="SSF52540">
    <property type="entry name" value="P-loop containing nucleoside triphosphate hydrolases"/>
    <property type="match status" value="1"/>
</dbReference>
<dbReference type="PANTHER" id="PTHR24115:SF1008">
    <property type="entry name" value="KINESIN-LIKE PROTEIN SUBITO"/>
    <property type="match status" value="1"/>
</dbReference>
<feature type="region of interest" description="Disordered" evidence="7">
    <location>
        <begin position="72"/>
        <end position="135"/>
    </location>
</feature>
<dbReference type="PANTHER" id="PTHR24115">
    <property type="entry name" value="KINESIN-RELATED"/>
    <property type="match status" value="1"/>
</dbReference>
<dbReference type="GO" id="GO:0016887">
    <property type="term" value="F:ATP hydrolysis activity"/>
    <property type="evidence" value="ECO:0007669"/>
    <property type="project" value="TreeGrafter"/>
</dbReference>
<dbReference type="AlphaFoldDB" id="A0A1Y2CXR0"/>
<dbReference type="InterPro" id="IPR027417">
    <property type="entry name" value="P-loop_NTPase"/>
</dbReference>
<dbReference type="GO" id="GO:0005874">
    <property type="term" value="C:microtubule"/>
    <property type="evidence" value="ECO:0007669"/>
    <property type="project" value="UniProtKB-KW"/>
</dbReference>
<feature type="binding site" evidence="5">
    <location>
        <begin position="217"/>
        <end position="224"/>
    </location>
    <ligand>
        <name>ATP</name>
        <dbReference type="ChEBI" id="CHEBI:30616"/>
    </ligand>
</feature>
<feature type="domain" description="Kinesin motor" evidence="8">
    <location>
        <begin position="143"/>
        <end position="494"/>
    </location>
</feature>
<evidence type="ECO:0000256" key="2">
    <source>
        <dbReference type="ARBA" id="ARBA00022741"/>
    </source>
</evidence>
<dbReference type="GO" id="GO:0005524">
    <property type="term" value="F:ATP binding"/>
    <property type="evidence" value="ECO:0007669"/>
    <property type="project" value="UniProtKB-UniRule"/>
</dbReference>
<sequence>MADTELEDDDGYATPVRPRLLVPETPLAHTRTGAFLRNVFAAYTSTPGAKMPLPSRFVAVAVTPAPLPGPLPGLVLPPPRPNFKENVATEEDEDEEEEATKKQVAPAAEVATLIPPIQPHPSTHSQQISSQFQSQSQPQNTFGVRVFLRLRAAAAGLPRVVTVDNNAVQFHDARFSFDAVFAESARDAEVFDAAARPLLARLVSKELQTNELLMAYGPSGSGKTHTLDRVLESTLRFLLTHASQSPAALKPLAWDDWVLSNNTDVVPGESCSIWISFLEIYNDRCFDLLDESGKREPQQLRYIHGNPILKTAVHVQIQDYKQALDLIRRVKSARETAETKVNKSSSRGHLITTVKVVRVTVDSKGLLVGDPKMSRMAIADLAGTENCKRTGSEGSTLTEAGKINQSLHHLSECVKTMVRIQQQQRPSSAASFSSTHSTINAGGYSQIPYRNCQLTKALFPYFRNGLVTFVFHINPTNEDQTKIALDFSQQSCQLVTYNPLERLLQKKKPVKKGDEVDVAKAYFQHQLHNLTSQTTLLQRERDEARLENQQLLELMRSSQSDESRWKQKCAQQLEDQRIRMEKREVEVKKMHDLKVEAFEEKIDEMEQEMDQKDAEIDLKDAMCDQKDLAIQALQSDFDAEKRKVEVLEARLMQLEQMLMKKQEVLMDEAPTVVGCGTCDETNQALTTKSNELDILRCKWRESEAEWALRMSQGLERERQLEDEKQMYHSDS</sequence>